<dbReference type="InterPro" id="IPR027417">
    <property type="entry name" value="P-loop_NTPase"/>
</dbReference>
<dbReference type="Proteomes" id="UP000014074">
    <property type="component" value="Unassembled WGS sequence"/>
</dbReference>
<evidence type="ECO:0000313" key="3">
    <source>
        <dbReference type="EMBL" id="EOO01604.1"/>
    </source>
</evidence>
<dbReference type="PANTHER" id="PTHR10039:SF15">
    <property type="entry name" value="NACHT DOMAIN-CONTAINING PROTEIN"/>
    <property type="match status" value="1"/>
</dbReference>
<evidence type="ECO:0000259" key="2">
    <source>
        <dbReference type="Pfam" id="PF24883"/>
    </source>
</evidence>
<dbReference type="Pfam" id="PF24883">
    <property type="entry name" value="NPHP3_N"/>
    <property type="match status" value="1"/>
</dbReference>
<sequence length="283" mass="32076">MDQSIKALRTTIERKFSIDTRIEWNKKRTTVIEFFLRINPQASFQTCLNLRQPMTGLWLTESNPTFWQWKDTPNSKIWLSGIPGAGKTILCGSVIEEVLQESSAQVAVAFYFCDYKNESSQQTTTILSVLGAQIAQQNDDAFTHLEMYYNDLHPEKGLSREPSTDDLLDVIKHMTASYDKVFLVIDGLDECGVNVRHVLHSLKSIIHTSPAVTAALFSRDEPEIREELAGDFGHIEIAAHTEDLELYVRAEMEKRKQLSNLAVKNPTLDEEIRRTLISGAKGM</sequence>
<feature type="domain" description="Nephrocystin 3-like N-terminal" evidence="2">
    <location>
        <begin position="55"/>
        <end position="215"/>
    </location>
</feature>
<keyword evidence="4" id="KW-1185">Reference proteome</keyword>
<dbReference type="GeneID" id="19323197"/>
<dbReference type="PANTHER" id="PTHR10039">
    <property type="entry name" value="AMELOGENIN"/>
    <property type="match status" value="1"/>
</dbReference>
<dbReference type="Gene3D" id="3.40.50.300">
    <property type="entry name" value="P-loop containing nucleotide triphosphate hydrolases"/>
    <property type="match status" value="1"/>
</dbReference>
<protein>
    <submittedName>
        <fullName evidence="3">Putative ankyrin repeat protein</fullName>
    </submittedName>
</protein>
<dbReference type="eggNOG" id="KOG4177">
    <property type="taxonomic scope" value="Eukaryota"/>
</dbReference>
<dbReference type="RefSeq" id="XP_007913661.1">
    <property type="nucleotide sequence ID" value="XM_007915470.1"/>
</dbReference>
<reference evidence="4" key="1">
    <citation type="journal article" date="2013" name="Genome Announc.">
        <title>Draft genome sequence of the ascomycete Phaeoacremonium aleophilum strain UCR-PA7, a causal agent of the esca disease complex in grapevines.</title>
        <authorList>
            <person name="Blanco-Ulate B."/>
            <person name="Rolshausen P."/>
            <person name="Cantu D."/>
        </authorList>
    </citation>
    <scope>NUCLEOTIDE SEQUENCE [LARGE SCALE GENOMIC DNA]</scope>
    <source>
        <strain evidence="4">UCR-PA7</strain>
    </source>
</reference>
<dbReference type="HOGENOM" id="CLU_000288_34_5_1"/>
<dbReference type="EMBL" id="KB932987">
    <property type="protein sequence ID" value="EOO01604.1"/>
    <property type="molecule type" value="Genomic_DNA"/>
</dbReference>
<gene>
    <name evidence="3" type="ORF">UCRPA7_2900</name>
</gene>
<dbReference type="SUPFAM" id="SSF52540">
    <property type="entry name" value="P-loop containing nucleoside triphosphate hydrolases"/>
    <property type="match status" value="1"/>
</dbReference>
<evidence type="ECO:0000256" key="1">
    <source>
        <dbReference type="ARBA" id="ARBA00022737"/>
    </source>
</evidence>
<organism evidence="3 4">
    <name type="scientific">Phaeoacremonium minimum (strain UCR-PA7)</name>
    <name type="common">Esca disease fungus</name>
    <name type="synonym">Togninia minima</name>
    <dbReference type="NCBI Taxonomy" id="1286976"/>
    <lineage>
        <taxon>Eukaryota</taxon>
        <taxon>Fungi</taxon>
        <taxon>Dikarya</taxon>
        <taxon>Ascomycota</taxon>
        <taxon>Pezizomycotina</taxon>
        <taxon>Sordariomycetes</taxon>
        <taxon>Sordariomycetidae</taxon>
        <taxon>Togniniales</taxon>
        <taxon>Togniniaceae</taxon>
        <taxon>Phaeoacremonium</taxon>
    </lineage>
</organism>
<dbReference type="AlphaFoldDB" id="R8BQK3"/>
<name>R8BQK3_PHAM7</name>
<dbReference type="InterPro" id="IPR056884">
    <property type="entry name" value="NPHP3-like_N"/>
</dbReference>
<keyword evidence="1" id="KW-0677">Repeat</keyword>
<accession>R8BQK3</accession>
<dbReference type="OrthoDB" id="194358at2759"/>
<proteinExistence type="predicted"/>
<dbReference type="KEGG" id="tmn:UCRPA7_2900"/>
<evidence type="ECO:0000313" key="4">
    <source>
        <dbReference type="Proteomes" id="UP000014074"/>
    </source>
</evidence>